<dbReference type="CDD" id="cd04301">
    <property type="entry name" value="NAT_SF"/>
    <property type="match status" value="1"/>
</dbReference>
<dbReference type="PATRIC" id="fig|54915.3.peg.275"/>
<evidence type="ECO:0000313" key="4">
    <source>
        <dbReference type="Proteomes" id="UP000036834"/>
    </source>
</evidence>
<dbReference type="Proteomes" id="UP000036834">
    <property type="component" value="Unassembled WGS sequence"/>
</dbReference>
<protein>
    <submittedName>
        <fullName evidence="3">Acetyltransferase</fullName>
    </submittedName>
</protein>
<dbReference type="AlphaFoldDB" id="A0A0K9YI97"/>
<dbReference type="Gene3D" id="3.40.630.30">
    <property type="match status" value="1"/>
</dbReference>
<reference evidence="3" key="2">
    <citation type="submission" date="2015-07" db="EMBL/GenBank/DDBJ databases">
        <title>MeaNS - Measles Nucleotide Surveillance Program.</title>
        <authorList>
            <person name="Tran T."/>
            <person name="Druce J."/>
        </authorList>
    </citation>
    <scope>NUCLEOTIDE SEQUENCE</scope>
    <source>
        <strain evidence="3">DSM 9887</strain>
    </source>
</reference>
<comment type="caution">
    <text evidence="3">The sequence shown here is derived from an EMBL/GenBank/DDBJ whole genome shotgun (WGS) entry which is preliminary data.</text>
</comment>
<evidence type="ECO:0000313" key="3">
    <source>
        <dbReference type="EMBL" id="KNB68403.1"/>
    </source>
</evidence>
<evidence type="ECO:0000259" key="1">
    <source>
        <dbReference type="PROSITE" id="PS51186"/>
    </source>
</evidence>
<keyword evidence="3" id="KW-0808">Transferase</keyword>
<dbReference type="Pfam" id="PF00583">
    <property type="entry name" value="Acetyltransf_1"/>
    <property type="match status" value="1"/>
</dbReference>
<gene>
    <name evidence="3" type="ORF">ADS79_33515</name>
    <name evidence="2" type="ORF">BRE01_57050</name>
</gene>
<name>A0A0K9YI97_9BACL</name>
<evidence type="ECO:0000313" key="2">
    <source>
        <dbReference type="EMBL" id="GED72003.1"/>
    </source>
</evidence>
<proteinExistence type="predicted"/>
<accession>A0A0K9YI97</accession>
<dbReference type="EMBL" id="BJON01000025">
    <property type="protein sequence ID" value="GED72003.1"/>
    <property type="molecule type" value="Genomic_DNA"/>
</dbReference>
<dbReference type="InterPro" id="IPR000182">
    <property type="entry name" value="GNAT_dom"/>
</dbReference>
<keyword evidence="5" id="KW-1185">Reference proteome</keyword>
<dbReference type="GO" id="GO:0016747">
    <property type="term" value="F:acyltransferase activity, transferring groups other than amino-acyl groups"/>
    <property type="evidence" value="ECO:0007669"/>
    <property type="project" value="InterPro"/>
</dbReference>
<dbReference type="SUPFAM" id="SSF55729">
    <property type="entry name" value="Acyl-CoA N-acyltransferases (Nat)"/>
    <property type="match status" value="1"/>
</dbReference>
<dbReference type="OrthoDB" id="5638018at2"/>
<dbReference type="Proteomes" id="UP000319578">
    <property type="component" value="Unassembled WGS sequence"/>
</dbReference>
<dbReference type="InterPro" id="IPR016181">
    <property type="entry name" value="Acyl_CoA_acyltransferase"/>
</dbReference>
<organism evidence="3 4">
    <name type="scientific">Brevibacillus reuszeri</name>
    <dbReference type="NCBI Taxonomy" id="54915"/>
    <lineage>
        <taxon>Bacteria</taxon>
        <taxon>Bacillati</taxon>
        <taxon>Bacillota</taxon>
        <taxon>Bacilli</taxon>
        <taxon>Bacillales</taxon>
        <taxon>Paenibacillaceae</taxon>
        <taxon>Brevibacillus</taxon>
    </lineage>
</organism>
<dbReference type="EMBL" id="LGIQ01000020">
    <property type="protein sequence ID" value="KNB68403.1"/>
    <property type="molecule type" value="Genomic_DNA"/>
</dbReference>
<dbReference type="STRING" id="54915.ADS79_33515"/>
<dbReference type="PROSITE" id="PS51186">
    <property type="entry name" value="GNAT"/>
    <property type="match status" value="1"/>
</dbReference>
<reference evidence="4" key="1">
    <citation type="submission" date="2015-07" db="EMBL/GenBank/DDBJ databases">
        <title>Genome sequencing project for genomic taxonomy and phylogenomics of Bacillus-like bacteria.</title>
        <authorList>
            <person name="Liu B."/>
            <person name="Wang J."/>
            <person name="Zhu Y."/>
            <person name="Liu G."/>
            <person name="Chen Q."/>
            <person name="Chen Z."/>
            <person name="Lan J."/>
            <person name="Che J."/>
            <person name="Ge C."/>
            <person name="Shi H."/>
            <person name="Pan Z."/>
            <person name="Liu X."/>
        </authorList>
    </citation>
    <scope>NUCLEOTIDE SEQUENCE [LARGE SCALE GENOMIC DNA]</scope>
    <source>
        <strain evidence="4">DSM 9887</strain>
    </source>
</reference>
<evidence type="ECO:0000313" key="5">
    <source>
        <dbReference type="Proteomes" id="UP000319578"/>
    </source>
</evidence>
<sequence length="139" mass="15494">MTLIRKATPQDSTAVCRIDAMILGNTSRSTELCTAIAAGQCYVASFDMDVIGFAIMNQSFFNQSFVSLIMVHPQYQKHGVGADLLLYLESICPTDKLFTSTNLSNKRMQRLCNKLGYDYSGTITHLDQADPELFYCKTV</sequence>
<feature type="domain" description="N-acetyltransferase" evidence="1">
    <location>
        <begin position="2"/>
        <end position="139"/>
    </location>
</feature>
<reference evidence="2 5" key="3">
    <citation type="submission" date="2019-06" db="EMBL/GenBank/DDBJ databases">
        <title>Whole genome shotgun sequence of Brevibacillus reuszeri NBRC 15719.</title>
        <authorList>
            <person name="Hosoyama A."/>
            <person name="Uohara A."/>
            <person name="Ohji S."/>
            <person name="Ichikawa N."/>
        </authorList>
    </citation>
    <scope>NUCLEOTIDE SEQUENCE [LARGE SCALE GENOMIC DNA]</scope>
    <source>
        <strain evidence="2 5">NBRC 15719</strain>
    </source>
</reference>
<dbReference type="RefSeq" id="WP_049742815.1">
    <property type="nucleotide sequence ID" value="NZ_BJON01000025.1"/>
</dbReference>